<protein>
    <recommendedName>
        <fullName evidence="4">Protein arginine methyltransferase 10</fullName>
    </recommendedName>
</protein>
<evidence type="ECO:0000256" key="1">
    <source>
        <dbReference type="SAM" id="Phobius"/>
    </source>
</evidence>
<dbReference type="EMBL" id="JABANP010000088">
    <property type="protein sequence ID" value="KAF4690962.1"/>
    <property type="molecule type" value="Genomic_DNA"/>
</dbReference>
<keyword evidence="1" id="KW-1133">Transmembrane helix</keyword>
<evidence type="ECO:0000313" key="2">
    <source>
        <dbReference type="EMBL" id="KAF4690962.1"/>
    </source>
</evidence>
<dbReference type="AlphaFoldDB" id="A0A7J6P4G1"/>
<evidence type="ECO:0008006" key="4">
    <source>
        <dbReference type="Google" id="ProtNLM"/>
    </source>
</evidence>
<gene>
    <name evidence="2" type="ORF">FOZ60_016438</name>
</gene>
<reference evidence="2 3" key="1">
    <citation type="submission" date="2020-04" db="EMBL/GenBank/DDBJ databases">
        <title>Perkinsus olseni comparative genomics.</title>
        <authorList>
            <person name="Bogema D.R."/>
        </authorList>
    </citation>
    <scope>NUCLEOTIDE SEQUENCE [LARGE SCALE GENOMIC DNA]</scope>
    <source>
        <strain evidence="2">00978-12</strain>
    </source>
</reference>
<sequence length="1164" mass="124657">MSDDNSARMSLPGGLKAGVIYAFAVRVRNALEESEDDASWSIIYAGEGSAPIPAFRLWLVSDVSITPSQTVRFVPASLTQTTTGINYVTIDFKTYHPVKTGERIRILAPGDGTEDGSFEFFRSTFECDLTLRQIHDDPRGLTTSWGSNDFTCIVEEDAKYIANINIITTKKSIRSGVLYRAVAAIYNPQRNPDSLNTEGALLDAGSAPGFPITQDFHRFIIEKERPDVEEYGGKEVGDVRFLVALRSALEPKDAIRLVAPSTFVLGAAVSGDKACHAFAWDLSSRPPESVPSGVCVSEMKFLLNVTNPPETPPPEANFWIVEHRLPNGVLEASRAVQGWQVVPSFQSATVDLTGRAISAGSRTMTEIVVSFVPTSTADLIELTVLHPGNFDLSPALPSSVGHVVLEATTSTVKVQGAFVASSGGDPTGEHRVSIRLRDIVLGYPGGLTRWELRTFYTGALQDSITVNGFSLPGRLEVIDKSISTVHDRNHHAGGARPSLSTLPIRGGEMAVVRLTFSLTMPLFGGGHLVIHSPGYTLLASSSTSASSLLNQSINISSVSGRQLKTRILDVSNASANQQEPPPVILELLPGEAIHANEAHVVSMDVACPYDAGKGDNWLLETWTHEPQYSVTRHPSNSNDGEMTSFVMAFDYHLSVWAPRAAPSAEATVTLVVNLRMSSTRELLLTAPEGFAFPRDCLVATITTLEEEVEEIDPSTGVPGVTTRLIPSEGDAISCSPLEESDADEPARPTAKLVLADFACCGMADRITTRLKVTSPEALSGPAPYWLIQGLAHRDHTDPQDVVGWGVDFTGFDITPMALARFHYPRVAQASTTLGVEFTTTQRLSGGGTIRVNLPPSASATCVSFVGLSLAHAGHGRVICEIPQDSNSAVIYLNTTLLPGTYSFAVGLLLMNSLSPAEEFSLYLLSRRGAVVDAAVQIPAASVVRGLIVSPEAVALSADSVASLPESVLLLDEAGVEAPANESPFDATSGKPKPGRIVQVTLALDIQAQVPADLAISRVLITCPKGFRHLITTDSALSTQIQLEGFVPVNGSYVALTQDDHAFALSIDRDLPMRSGRYAITFPVRVANTNPQVNFWWLSFCEGKSDGECESYEDPSVITTFIFPGFDIAIGEGTTLDGGSAAVGRATVHEIIIMVLILVSIVLLT</sequence>
<accession>A0A7J6P4G1</accession>
<keyword evidence="1" id="KW-0472">Membrane</keyword>
<comment type="caution">
    <text evidence="2">The sequence shown here is derived from an EMBL/GenBank/DDBJ whole genome shotgun (WGS) entry which is preliminary data.</text>
</comment>
<dbReference type="Proteomes" id="UP000541610">
    <property type="component" value="Unassembled WGS sequence"/>
</dbReference>
<name>A0A7J6P4G1_PEROL</name>
<organism evidence="2 3">
    <name type="scientific">Perkinsus olseni</name>
    <name type="common">Perkinsus atlanticus</name>
    <dbReference type="NCBI Taxonomy" id="32597"/>
    <lineage>
        <taxon>Eukaryota</taxon>
        <taxon>Sar</taxon>
        <taxon>Alveolata</taxon>
        <taxon>Perkinsozoa</taxon>
        <taxon>Perkinsea</taxon>
        <taxon>Perkinsida</taxon>
        <taxon>Perkinsidae</taxon>
        <taxon>Perkinsus</taxon>
    </lineage>
</organism>
<keyword evidence="1" id="KW-0812">Transmembrane</keyword>
<feature type="transmembrane region" description="Helical" evidence="1">
    <location>
        <begin position="1145"/>
        <end position="1163"/>
    </location>
</feature>
<dbReference type="OrthoDB" id="427990at2759"/>
<proteinExistence type="predicted"/>
<evidence type="ECO:0000313" key="3">
    <source>
        <dbReference type="Proteomes" id="UP000541610"/>
    </source>
</evidence>